<keyword evidence="1" id="KW-1133">Transmembrane helix</keyword>
<reference evidence="3 4" key="1">
    <citation type="submission" date="2024-04" db="EMBL/GenBank/DDBJ databases">
        <title>Tritrichomonas musculus Genome.</title>
        <authorList>
            <person name="Alves-Ferreira E."/>
            <person name="Grigg M."/>
            <person name="Lorenzi H."/>
            <person name="Galac M."/>
        </authorList>
    </citation>
    <scope>NUCLEOTIDE SEQUENCE [LARGE SCALE GENOMIC DNA]</scope>
    <source>
        <strain evidence="3 4">EAF2021</strain>
    </source>
</reference>
<feature type="signal peptide" evidence="2">
    <location>
        <begin position="1"/>
        <end position="20"/>
    </location>
</feature>
<keyword evidence="1" id="KW-0812">Transmembrane</keyword>
<sequence length="365" mass="40219">MFKNVTLLLLHLTSLTSKSALFSPAAFSQPSYYTFQQIYMSKHYSSFLDISANRVSSAISNSKFNCFLNSVIHIHQDELPLVEGVSDQDNNPANPKTSFACNHTSFTRNTSPFNGAAILVHSNMNSINSINAQIDHTNFIENSALMGGAIYFESFSLNMTDSHFEKNSAQIGSHIFLSCSATSTINSCSYQEGYMADKAKSISTIELTAPEIQGSYIFNLCQFFLNKGPFKVNGVSATLTSCCFMDFQGENYGKFEQADYEFFIGSVNLNKVTLNDKYCPSYVGSNPPTEGLQNAGPQDPSCQLIPYPTITSNYKISDEPAIFALVAIIFFVLVSIIGIFIVTCKKKKDVPPDQEGVDEPLKAKK</sequence>
<accession>A0ABR2KM12</accession>
<evidence type="ECO:0000256" key="1">
    <source>
        <dbReference type="SAM" id="Phobius"/>
    </source>
</evidence>
<evidence type="ECO:0000313" key="4">
    <source>
        <dbReference type="Proteomes" id="UP001470230"/>
    </source>
</evidence>
<evidence type="ECO:0000313" key="3">
    <source>
        <dbReference type="EMBL" id="KAK8892170.1"/>
    </source>
</evidence>
<comment type="caution">
    <text evidence="3">The sequence shown here is derived from an EMBL/GenBank/DDBJ whole genome shotgun (WGS) entry which is preliminary data.</text>
</comment>
<evidence type="ECO:0000256" key="2">
    <source>
        <dbReference type="SAM" id="SignalP"/>
    </source>
</evidence>
<feature type="transmembrane region" description="Helical" evidence="1">
    <location>
        <begin position="321"/>
        <end position="342"/>
    </location>
</feature>
<dbReference type="Proteomes" id="UP001470230">
    <property type="component" value="Unassembled WGS sequence"/>
</dbReference>
<name>A0ABR2KM12_9EUKA</name>
<gene>
    <name evidence="3" type="ORF">M9Y10_029393</name>
</gene>
<evidence type="ECO:0008006" key="5">
    <source>
        <dbReference type="Google" id="ProtNLM"/>
    </source>
</evidence>
<protein>
    <recommendedName>
        <fullName evidence="5">Right handed beta helix domain-containing protein</fullName>
    </recommendedName>
</protein>
<keyword evidence="2" id="KW-0732">Signal</keyword>
<keyword evidence="1" id="KW-0472">Membrane</keyword>
<keyword evidence="4" id="KW-1185">Reference proteome</keyword>
<dbReference type="EMBL" id="JAPFFF010000004">
    <property type="protein sequence ID" value="KAK8892170.1"/>
    <property type="molecule type" value="Genomic_DNA"/>
</dbReference>
<organism evidence="3 4">
    <name type="scientific">Tritrichomonas musculus</name>
    <dbReference type="NCBI Taxonomy" id="1915356"/>
    <lineage>
        <taxon>Eukaryota</taxon>
        <taxon>Metamonada</taxon>
        <taxon>Parabasalia</taxon>
        <taxon>Tritrichomonadida</taxon>
        <taxon>Tritrichomonadidae</taxon>
        <taxon>Tritrichomonas</taxon>
    </lineage>
</organism>
<feature type="chain" id="PRO_5047325197" description="Right handed beta helix domain-containing protein" evidence="2">
    <location>
        <begin position="21"/>
        <end position="365"/>
    </location>
</feature>
<proteinExistence type="predicted"/>